<proteinExistence type="inferred from homology"/>
<evidence type="ECO:0000256" key="1">
    <source>
        <dbReference type="ARBA" id="ARBA00009437"/>
    </source>
</evidence>
<dbReference type="PANTHER" id="PTHR30126">
    <property type="entry name" value="HTH-TYPE TRANSCRIPTIONAL REGULATOR"/>
    <property type="match status" value="1"/>
</dbReference>
<comment type="caution">
    <text evidence="6">The sequence shown here is derived from an EMBL/GenBank/DDBJ whole genome shotgun (WGS) entry which is preliminary data.</text>
</comment>
<dbReference type="OrthoDB" id="9803735at2"/>
<dbReference type="Gene3D" id="1.10.10.10">
    <property type="entry name" value="Winged helix-like DNA-binding domain superfamily/Winged helix DNA-binding domain"/>
    <property type="match status" value="1"/>
</dbReference>
<dbReference type="FunFam" id="1.10.10.10:FF:000001">
    <property type="entry name" value="LysR family transcriptional regulator"/>
    <property type="match status" value="1"/>
</dbReference>
<dbReference type="PRINTS" id="PR00039">
    <property type="entry name" value="HTHLYSR"/>
</dbReference>
<dbReference type="AlphaFoldDB" id="A0A4R6U4Q9"/>
<evidence type="ECO:0000256" key="4">
    <source>
        <dbReference type="ARBA" id="ARBA00023163"/>
    </source>
</evidence>
<dbReference type="InterPro" id="IPR005119">
    <property type="entry name" value="LysR_subst-bd"/>
</dbReference>
<name>A0A4R6U4Q9_9BACI</name>
<dbReference type="InterPro" id="IPR000847">
    <property type="entry name" value="LysR_HTH_N"/>
</dbReference>
<dbReference type="InterPro" id="IPR036388">
    <property type="entry name" value="WH-like_DNA-bd_sf"/>
</dbReference>
<feature type="domain" description="HTH lysR-type" evidence="5">
    <location>
        <begin position="1"/>
        <end position="58"/>
    </location>
</feature>
<dbReference type="Pfam" id="PF03466">
    <property type="entry name" value="LysR_substrate"/>
    <property type="match status" value="1"/>
</dbReference>
<sequence length="284" mass="32108">MELRQLLTFKTIVDTGSFSAAAEELGYAQSSITAHMKALEKELGQPLLDRLGKTVQLTQTGRRFLPYVEEMLSLHDTALEAVTQNDTPSGPLTIGATESMMVYWLPGFINHFKKMHPAVELQVVPVDYLTVATQLQQNEMDIAMLLEKPSWKPPNVTALPFQEERLSIVQSAQHFPVETMLFTEKACSWRPIFEEYLHQHGQGIFQKLELPSVEAIKQCVLCGLGISMLPNFVVEEQIKKGELVATAWDTTHHSLQMFAAVHQNKWHSANMTAWLDTIQLFTKE</sequence>
<evidence type="ECO:0000256" key="2">
    <source>
        <dbReference type="ARBA" id="ARBA00023015"/>
    </source>
</evidence>
<keyword evidence="3 6" id="KW-0238">DNA-binding</keyword>
<evidence type="ECO:0000313" key="7">
    <source>
        <dbReference type="Proteomes" id="UP000295632"/>
    </source>
</evidence>
<evidence type="ECO:0000313" key="6">
    <source>
        <dbReference type="EMBL" id="TDQ41151.1"/>
    </source>
</evidence>
<dbReference type="Proteomes" id="UP000295632">
    <property type="component" value="Unassembled WGS sequence"/>
</dbReference>
<dbReference type="PANTHER" id="PTHR30126:SF100">
    <property type="entry name" value="LYSR-FAMILY TRANSCRIPTIONAL REGULATOR"/>
    <property type="match status" value="1"/>
</dbReference>
<keyword evidence="4" id="KW-0804">Transcription</keyword>
<dbReference type="SUPFAM" id="SSF46785">
    <property type="entry name" value="Winged helix' DNA-binding domain"/>
    <property type="match status" value="1"/>
</dbReference>
<protein>
    <submittedName>
        <fullName evidence="6">DNA-binding transcriptional LysR family regulator</fullName>
    </submittedName>
</protein>
<dbReference type="PROSITE" id="PS50931">
    <property type="entry name" value="HTH_LYSR"/>
    <property type="match status" value="1"/>
</dbReference>
<dbReference type="RefSeq" id="WP_133579750.1">
    <property type="nucleotide sequence ID" value="NZ_SNYJ01000004.1"/>
</dbReference>
<dbReference type="Pfam" id="PF00126">
    <property type="entry name" value="HTH_1"/>
    <property type="match status" value="1"/>
</dbReference>
<dbReference type="InterPro" id="IPR036390">
    <property type="entry name" value="WH_DNA-bd_sf"/>
</dbReference>
<dbReference type="Gene3D" id="3.40.190.10">
    <property type="entry name" value="Periplasmic binding protein-like II"/>
    <property type="match status" value="3"/>
</dbReference>
<dbReference type="SUPFAM" id="SSF53850">
    <property type="entry name" value="Periplasmic binding protein-like II"/>
    <property type="match status" value="1"/>
</dbReference>
<dbReference type="EMBL" id="SNYJ01000004">
    <property type="protein sequence ID" value="TDQ41151.1"/>
    <property type="molecule type" value="Genomic_DNA"/>
</dbReference>
<comment type="similarity">
    <text evidence="1">Belongs to the LysR transcriptional regulatory family.</text>
</comment>
<keyword evidence="7" id="KW-1185">Reference proteome</keyword>
<dbReference type="GO" id="GO:0000976">
    <property type="term" value="F:transcription cis-regulatory region binding"/>
    <property type="evidence" value="ECO:0007669"/>
    <property type="project" value="TreeGrafter"/>
</dbReference>
<dbReference type="CDD" id="cd05466">
    <property type="entry name" value="PBP2_LTTR_substrate"/>
    <property type="match status" value="1"/>
</dbReference>
<organism evidence="6 7">
    <name type="scientific">Aureibacillus halotolerans</name>
    <dbReference type="NCBI Taxonomy" id="1508390"/>
    <lineage>
        <taxon>Bacteria</taxon>
        <taxon>Bacillati</taxon>
        <taxon>Bacillota</taxon>
        <taxon>Bacilli</taxon>
        <taxon>Bacillales</taxon>
        <taxon>Bacillaceae</taxon>
        <taxon>Aureibacillus</taxon>
    </lineage>
</organism>
<reference evidence="6 7" key="1">
    <citation type="submission" date="2019-03" db="EMBL/GenBank/DDBJ databases">
        <title>Genomic Encyclopedia of Type Strains, Phase IV (KMG-IV): sequencing the most valuable type-strain genomes for metagenomic binning, comparative biology and taxonomic classification.</title>
        <authorList>
            <person name="Goeker M."/>
        </authorList>
    </citation>
    <scope>NUCLEOTIDE SEQUENCE [LARGE SCALE GENOMIC DNA]</scope>
    <source>
        <strain evidence="6 7">DSM 28697</strain>
    </source>
</reference>
<dbReference type="GO" id="GO:0003700">
    <property type="term" value="F:DNA-binding transcription factor activity"/>
    <property type="evidence" value="ECO:0007669"/>
    <property type="project" value="InterPro"/>
</dbReference>
<accession>A0A4R6U4Q9</accession>
<gene>
    <name evidence="6" type="ORF">EV213_104149</name>
</gene>
<evidence type="ECO:0000259" key="5">
    <source>
        <dbReference type="PROSITE" id="PS50931"/>
    </source>
</evidence>
<keyword evidence="2" id="KW-0805">Transcription regulation</keyword>
<evidence type="ECO:0000256" key="3">
    <source>
        <dbReference type="ARBA" id="ARBA00023125"/>
    </source>
</evidence>